<sequence length="217" mass="24556">MNILAKFIGLILLVSLTACSTHSKTSSFNSPEEKNRIQIADETWVALPQPSELGYTLTASQLLSVRYIDQTKKAQSNQLPIQLQITQDKLVLAGFSSWGTRLLSLSYQDNQFDTYVMAGLGSSLPKPEQVLFNLMITLYPLDVWQPKLQQIGWRLTEQQTNNSQLQHSKQRALFDNHGKLIAEINYASIDPLKGDITFINHALDFTIVIKTLQYQQD</sequence>
<organism evidence="2 3">
    <name type="scientific">Vibrio algivorus</name>
    <dbReference type="NCBI Taxonomy" id="1667024"/>
    <lineage>
        <taxon>Bacteria</taxon>
        <taxon>Pseudomonadati</taxon>
        <taxon>Pseudomonadota</taxon>
        <taxon>Gammaproteobacteria</taxon>
        <taxon>Vibrionales</taxon>
        <taxon>Vibrionaceae</taxon>
        <taxon>Vibrio</taxon>
    </lineage>
</organism>
<name>A0A557PD35_9VIBR</name>
<dbReference type="AlphaFoldDB" id="A0A557PD35"/>
<dbReference type="RefSeq" id="WP_144387561.1">
    <property type="nucleotide sequence ID" value="NZ_CANNCB010000002.1"/>
</dbReference>
<accession>A0A557PD35</accession>
<protein>
    <submittedName>
        <fullName evidence="2">DUF3261 domain-containing protein</fullName>
    </submittedName>
</protein>
<proteinExistence type="predicted"/>
<gene>
    <name evidence="2" type="ORF">FOF44_04225</name>
</gene>
<dbReference type="InterPro" id="IPR021675">
    <property type="entry name" value="DUF3261"/>
</dbReference>
<keyword evidence="1" id="KW-0732">Signal</keyword>
<feature type="chain" id="PRO_5022172074" evidence="1">
    <location>
        <begin position="21"/>
        <end position="217"/>
    </location>
</feature>
<evidence type="ECO:0000256" key="1">
    <source>
        <dbReference type="SAM" id="SignalP"/>
    </source>
</evidence>
<dbReference type="PROSITE" id="PS51257">
    <property type="entry name" value="PROKAR_LIPOPROTEIN"/>
    <property type="match status" value="1"/>
</dbReference>
<reference evidence="2 3" key="1">
    <citation type="submission" date="2019-07" db="EMBL/GenBank/DDBJ databases">
        <title>The draft genome sequence of Vibrio algivorus M1486.</title>
        <authorList>
            <person name="Meng X."/>
        </authorList>
    </citation>
    <scope>NUCLEOTIDE SEQUENCE [LARGE SCALE GENOMIC DNA]</scope>
    <source>
        <strain evidence="2 3">M1486</strain>
    </source>
</reference>
<dbReference type="OrthoDB" id="5915284at2"/>
<evidence type="ECO:0000313" key="3">
    <source>
        <dbReference type="Proteomes" id="UP000319828"/>
    </source>
</evidence>
<dbReference type="Proteomes" id="UP000319828">
    <property type="component" value="Unassembled WGS sequence"/>
</dbReference>
<dbReference type="Pfam" id="PF11659">
    <property type="entry name" value="DUF3261"/>
    <property type="match status" value="1"/>
</dbReference>
<comment type="caution">
    <text evidence="2">The sequence shown here is derived from an EMBL/GenBank/DDBJ whole genome shotgun (WGS) entry which is preliminary data.</text>
</comment>
<evidence type="ECO:0000313" key="2">
    <source>
        <dbReference type="EMBL" id="TVO38546.1"/>
    </source>
</evidence>
<feature type="signal peptide" evidence="1">
    <location>
        <begin position="1"/>
        <end position="20"/>
    </location>
</feature>
<dbReference type="EMBL" id="VMKJ01000005">
    <property type="protein sequence ID" value="TVO38546.1"/>
    <property type="molecule type" value="Genomic_DNA"/>
</dbReference>